<dbReference type="VEuPathDB" id="FungiDB:MELLADRAFT_110735"/>
<evidence type="ECO:0000313" key="1">
    <source>
        <dbReference type="EMBL" id="EGG01634.1"/>
    </source>
</evidence>
<name>F4S0S5_MELLP</name>
<protein>
    <submittedName>
        <fullName evidence="1">Uncharacterized protein</fullName>
    </submittedName>
</protein>
<dbReference type="AlphaFoldDB" id="F4S0S5"/>
<organism evidence="2">
    <name type="scientific">Melampsora larici-populina (strain 98AG31 / pathotype 3-4-7)</name>
    <name type="common">Poplar leaf rust fungus</name>
    <dbReference type="NCBI Taxonomy" id="747676"/>
    <lineage>
        <taxon>Eukaryota</taxon>
        <taxon>Fungi</taxon>
        <taxon>Dikarya</taxon>
        <taxon>Basidiomycota</taxon>
        <taxon>Pucciniomycotina</taxon>
        <taxon>Pucciniomycetes</taxon>
        <taxon>Pucciniales</taxon>
        <taxon>Melampsoraceae</taxon>
        <taxon>Melampsora</taxon>
    </lineage>
</organism>
<dbReference type="InParanoid" id="F4S0S5"/>
<dbReference type="EMBL" id="GL883136">
    <property type="protein sequence ID" value="EGG01634.1"/>
    <property type="molecule type" value="Genomic_DNA"/>
</dbReference>
<evidence type="ECO:0000313" key="2">
    <source>
        <dbReference type="Proteomes" id="UP000001072"/>
    </source>
</evidence>
<reference evidence="2" key="1">
    <citation type="journal article" date="2011" name="Proc. Natl. Acad. Sci. U.S.A.">
        <title>Obligate biotrophy features unraveled by the genomic analysis of rust fungi.</title>
        <authorList>
            <person name="Duplessis S."/>
            <person name="Cuomo C.A."/>
            <person name="Lin Y.-C."/>
            <person name="Aerts A."/>
            <person name="Tisserant E."/>
            <person name="Veneault-Fourrey C."/>
            <person name="Joly D.L."/>
            <person name="Hacquard S."/>
            <person name="Amselem J."/>
            <person name="Cantarel B.L."/>
            <person name="Chiu R."/>
            <person name="Coutinho P.M."/>
            <person name="Feau N."/>
            <person name="Field M."/>
            <person name="Frey P."/>
            <person name="Gelhaye E."/>
            <person name="Goldberg J."/>
            <person name="Grabherr M.G."/>
            <person name="Kodira C.D."/>
            <person name="Kohler A."/>
            <person name="Kuees U."/>
            <person name="Lindquist E.A."/>
            <person name="Lucas S.M."/>
            <person name="Mago R."/>
            <person name="Mauceli E."/>
            <person name="Morin E."/>
            <person name="Murat C."/>
            <person name="Pangilinan J.L."/>
            <person name="Park R."/>
            <person name="Pearson M."/>
            <person name="Quesneville H."/>
            <person name="Rouhier N."/>
            <person name="Sakthikumar S."/>
            <person name="Salamov A.A."/>
            <person name="Schmutz J."/>
            <person name="Selles B."/>
            <person name="Shapiro H."/>
            <person name="Tanguay P."/>
            <person name="Tuskan G.A."/>
            <person name="Henrissat B."/>
            <person name="Van de Peer Y."/>
            <person name="Rouze P."/>
            <person name="Ellis J.G."/>
            <person name="Dodds P.N."/>
            <person name="Schein J.E."/>
            <person name="Zhong S."/>
            <person name="Hamelin R.C."/>
            <person name="Grigoriev I.V."/>
            <person name="Szabo L.J."/>
            <person name="Martin F."/>
        </authorList>
    </citation>
    <scope>NUCLEOTIDE SEQUENCE [LARGE SCALE GENOMIC DNA]</scope>
    <source>
        <strain evidence="2">98AG31 / pathotype 3-4-7</strain>
    </source>
</reference>
<keyword evidence="2" id="KW-1185">Reference proteome</keyword>
<sequence>MTLCRIFSRAQSPTLAVKVAPRHWWMCTAHWSHPAYMYPMISRVWTHIISNFQIGATCLMADDPYPYTAQYIIKFQTNFSVKMIQTTLRALWKNSLVTNHSYQLCTTIYDGDMPDSNEIFIYFSEARPEISLLNMSGIFASAFTATLALELIKYKTEHEL</sequence>
<dbReference type="HOGENOM" id="CLU_1652543_0_0_1"/>
<dbReference type="Proteomes" id="UP000001072">
    <property type="component" value="Unassembled WGS sequence"/>
</dbReference>
<dbReference type="KEGG" id="mlr:MELLADRAFT_110735"/>
<gene>
    <name evidence="1" type="ORF">MELLADRAFT_110735</name>
</gene>
<accession>F4S0S5</accession>
<dbReference type="RefSeq" id="XP_007414979.1">
    <property type="nucleotide sequence ID" value="XM_007414917.1"/>
</dbReference>
<proteinExistence type="predicted"/>
<dbReference type="GeneID" id="18924173"/>